<dbReference type="InterPro" id="IPR000837">
    <property type="entry name" value="AP-1"/>
</dbReference>
<comment type="caution">
    <text evidence="6">The sequence shown here is derived from an EMBL/GenBank/DDBJ whole genome shotgun (WGS) entry which is preliminary data.</text>
</comment>
<keyword evidence="2" id="KW-0238">DNA-binding</keyword>
<dbReference type="SMART" id="SM00338">
    <property type="entry name" value="BRLZ"/>
    <property type="match status" value="1"/>
</dbReference>
<name>A0AAV8V655_9CUCU</name>
<proteinExistence type="predicted"/>
<dbReference type="AlphaFoldDB" id="A0AAV8V655"/>
<protein>
    <recommendedName>
        <fullName evidence="5">BZIP domain-containing protein</fullName>
    </recommendedName>
</protein>
<dbReference type="PANTHER" id="PTHR23351:SF24">
    <property type="entry name" value="ACTIVATING TRANSCRIPTION FACTOR 3-RELATED"/>
    <property type="match status" value="1"/>
</dbReference>
<accession>A0AAV8V655</accession>
<dbReference type="SUPFAM" id="SSF57959">
    <property type="entry name" value="Leucine zipper domain"/>
    <property type="match status" value="1"/>
</dbReference>
<gene>
    <name evidence="6" type="ORF">NQ315_008313</name>
</gene>
<evidence type="ECO:0000259" key="5">
    <source>
        <dbReference type="PROSITE" id="PS50217"/>
    </source>
</evidence>
<feature type="domain" description="BZIP" evidence="5">
    <location>
        <begin position="6"/>
        <end position="69"/>
    </location>
</feature>
<keyword evidence="7" id="KW-1185">Reference proteome</keyword>
<evidence type="ECO:0000313" key="7">
    <source>
        <dbReference type="Proteomes" id="UP001159042"/>
    </source>
</evidence>
<dbReference type="InterPro" id="IPR004827">
    <property type="entry name" value="bZIP"/>
</dbReference>
<evidence type="ECO:0000256" key="4">
    <source>
        <dbReference type="SAM" id="Coils"/>
    </source>
</evidence>
<dbReference type="GO" id="GO:0000978">
    <property type="term" value="F:RNA polymerase II cis-regulatory region sequence-specific DNA binding"/>
    <property type="evidence" value="ECO:0007669"/>
    <property type="project" value="TreeGrafter"/>
</dbReference>
<reference evidence="6 7" key="1">
    <citation type="journal article" date="2023" name="Insect Mol. Biol.">
        <title>Genome sequencing provides insights into the evolution of gene families encoding plant cell wall-degrading enzymes in longhorned beetles.</title>
        <authorList>
            <person name="Shin N.R."/>
            <person name="Okamura Y."/>
            <person name="Kirsch R."/>
            <person name="Pauchet Y."/>
        </authorList>
    </citation>
    <scope>NUCLEOTIDE SEQUENCE [LARGE SCALE GENOMIC DNA]</scope>
    <source>
        <strain evidence="6">EAD_L_NR</strain>
    </source>
</reference>
<organism evidence="6 7">
    <name type="scientific">Exocentrus adspersus</name>
    <dbReference type="NCBI Taxonomy" id="1586481"/>
    <lineage>
        <taxon>Eukaryota</taxon>
        <taxon>Metazoa</taxon>
        <taxon>Ecdysozoa</taxon>
        <taxon>Arthropoda</taxon>
        <taxon>Hexapoda</taxon>
        <taxon>Insecta</taxon>
        <taxon>Pterygota</taxon>
        <taxon>Neoptera</taxon>
        <taxon>Endopterygota</taxon>
        <taxon>Coleoptera</taxon>
        <taxon>Polyphaga</taxon>
        <taxon>Cucujiformia</taxon>
        <taxon>Chrysomeloidea</taxon>
        <taxon>Cerambycidae</taxon>
        <taxon>Lamiinae</taxon>
        <taxon>Acanthocinini</taxon>
        <taxon>Exocentrus</taxon>
    </lineage>
</organism>
<dbReference type="PANTHER" id="PTHR23351">
    <property type="entry name" value="FOS TRANSCRIPTION FACTOR-RELATED"/>
    <property type="match status" value="1"/>
</dbReference>
<dbReference type="EMBL" id="JANEYG010000468">
    <property type="protein sequence ID" value="KAJ8909620.1"/>
    <property type="molecule type" value="Genomic_DNA"/>
</dbReference>
<dbReference type="PRINTS" id="PR00042">
    <property type="entry name" value="LEUZIPPRFOS"/>
</dbReference>
<dbReference type="Pfam" id="PF00170">
    <property type="entry name" value="bZIP_1"/>
    <property type="match status" value="1"/>
</dbReference>
<feature type="coiled-coil region" evidence="4">
    <location>
        <begin position="38"/>
        <end position="65"/>
    </location>
</feature>
<dbReference type="Gene3D" id="1.20.5.170">
    <property type="match status" value="1"/>
</dbReference>
<evidence type="ECO:0000256" key="2">
    <source>
        <dbReference type="ARBA" id="ARBA00023125"/>
    </source>
</evidence>
<dbReference type="Proteomes" id="UP001159042">
    <property type="component" value="Unassembled WGS sequence"/>
</dbReference>
<evidence type="ECO:0000256" key="3">
    <source>
        <dbReference type="ARBA" id="ARBA00023163"/>
    </source>
</evidence>
<evidence type="ECO:0000313" key="6">
    <source>
        <dbReference type="EMBL" id="KAJ8909620.1"/>
    </source>
</evidence>
<keyword evidence="3" id="KW-0804">Transcription</keyword>
<dbReference type="PROSITE" id="PS00036">
    <property type="entry name" value="BZIP_BASIC"/>
    <property type="match status" value="1"/>
</dbReference>
<feature type="non-terminal residue" evidence="6">
    <location>
        <position position="1"/>
    </location>
</feature>
<sequence length="189" mass="21883">LTPEDEERRRRRRERNKIAATKCRLKKRERTANLIHESETLETQNIDLKNQLQELQNQQRSLMEILSLHRPQCQHNIGPATRDHLYRLPPVSSVMETHSYSRPPSVDPSFRSQLEIYSTRASSTVATANNMVYVRSNHNKPSIIIEEVNENYELCEFTNLDTYPYNSPCHNYTGNPNYGSTGMDSGCMA</sequence>
<dbReference type="InterPro" id="IPR046347">
    <property type="entry name" value="bZIP_sf"/>
</dbReference>
<keyword evidence="4" id="KW-0175">Coiled coil</keyword>
<keyword evidence="1" id="KW-0805">Transcription regulation</keyword>
<dbReference type="PROSITE" id="PS50217">
    <property type="entry name" value="BZIP"/>
    <property type="match status" value="1"/>
</dbReference>
<dbReference type="GO" id="GO:0000981">
    <property type="term" value="F:DNA-binding transcription factor activity, RNA polymerase II-specific"/>
    <property type="evidence" value="ECO:0007669"/>
    <property type="project" value="TreeGrafter"/>
</dbReference>
<dbReference type="GO" id="GO:0005634">
    <property type="term" value="C:nucleus"/>
    <property type="evidence" value="ECO:0007669"/>
    <property type="project" value="TreeGrafter"/>
</dbReference>
<evidence type="ECO:0000256" key="1">
    <source>
        <dbReference type="ARBA" id="ARBA00023015"/>
    </source>
</evidence>